<feature type="transmembrane region" description="Helical" evidence="1">
    <location>
        <begin position="43"/>
        <end position="63"/>
    </location>
</feature>
<dbReference type="Proteomes" id="UP001150614">
    <property type="component" value="Unassembled WGS sequence"/>
</dbReference>
<evidence type="ECO:0000313" key="3">
    <source>
        <dbReference type="Proteomes" id="UP001150614"/>
    </source>
</evidence>
<dbReference type="RefSeq" id="WP_054897364.1">
    <property type="nucleotide sequence ID" value="NZ_CAKKMP010000041.1"/>
</dbReference>
<keyword evidence="1" id="KW-0472">Membrane</keyword>
<evidence type="ECO:0000256" key="1">
    <source>
        <dbReference type="SAM" id="Phobius"/>
    </source>
</evidence>
<accession>A0ABT5RGP0</accession>
<feature type="transmembrane region" description="Helical" evidence="1">
    <location>
        <begin position="6"/>
        <end position="23"/>
    </location>
</feature>
<comment type="caution">
    <text evidence="2">The sequence shown here is derived from an EMBL/GenBank/DDBJ whole genome shotgun (WGS) entry which is preliminary data.</text>
</comment>
<keyword evidence="1" id="KW-1133">Transmembrane helix</keyword>
<protein>
    <recommendedName>
        <fullName evidence="4">Phage abortive infection protein</fullName>
    </recommendedName>
</protein>
<feature type="transmembrane region" description="Helical" evidence="1">
    <location>
        <begin position="75"/>
        <end position="97"/>
    </location>
</feature>
<evidence type="ECO:0008006" key="4">
    <source>
        <dbReference type="Google" id="ProtNLM"/>
    </source>
</evidence>
<dbReference type="EMBL" id="JANCLL010000013">
    <property type="protein sequence ID" value="MDD1944711.1"/>
    <property type="molecule type" value="Genomic_DNA"/>
</dbReference>
<sequence length="282" mass="32492">MIVLLITLICSLVGISGLALYFYFLSREKQKNEKQLMPFDSTLVAWCAAAFALLICFAFFMLFDQDFAIDNNIGQIGDFIGGLTNPILSFIALLVLLRTTMIQTAEARKTADFLERQMRFIEREKFEGTFFQILERLEAYCEIHYRQADKNTGVTEGDKISMKISANNIAHSKLSSRAQYQTVKGVVSGLLNNDICIGFNNRAIRALRLINNADIPEPLKRSFSSLLTDSLYPSERKILAHYSFFYNRNARRMLREWRFPRLKEHAFASTLTFQYYYNGVKN</sequence>
<keyword evidence="3" id="KW-1185">Reference proteome</keyword>
<name>A0ABT5RGP0_9PSED</name>
<evidence type="ECO:0000313" key="2">
    <source>
        <dbReference type="EMBL" id="MDD1944711.1"/>
    </source>
</evidence>
<organism evidence="2 3">
    <name type="scientific">Pseudomonas carnis</name>
    <dbReference type="NCBI Taxonomy" id="2487355"/>
    <lineage>
        <taxon>Bacteria</taxon>
        <taxon>Pseudomonadati</taxon>
        <taxon>Pseudomonadota</taxon>
        <taxon>Gammaproteobacteria</taxon>
        <taxon>Pseudomonadales</taxon>
        <taxon>Pseudomonadaceae</taxon>
        <taxon>Pseudomonas</taxon>
    </lineage>
</organism>
<gene>
    <name evidence="2" type="ORF">NMG11_12845</name>
</gene>
<keyword evidence="1" id="KW-0812">Transmembrane</keyword>
<proteinExistence type="predicted"/>
<reference evidence="2" key="1">
    <citation type="submission" date="2022-07" db="EMBL/GenBank/DDBJ databases">
        <title>Draft genome of Pseudomonas carnis strain LP isolated from cheese.</title>
        <authorList>
            <person name="Wolfe B.E."/>
        </authorList>
    </citation>
    <scope>NUCLEOTIDE SEQUENCE</scope>
    <source>
        <strain evidence="2">LP</strain>
    </source>
</reference>